<dbReference type="Pfam" id="PF00833">
    <property type="entry name" value="Ribosomal_S17e"/>
    <property type="match status" value="1"/>
</dbReference>
<evidence type="ECO:0000313" key="4">
    <source>
        <dbReference type="EMBL" id="CAE0311268.1"/>
    </source>
</evidence>
<dbReference type="GO" id="GO:1990904">
    <property type="term" value="C:ribonucleoprotein complex"/>
    <property type="evidence" value="ECO:0007669"/>
    <property type="project" value="UniProtKB-KW"/>
</dbReference>
<accession>A0A7S3I301</accession>
<dbReference type="NCBIfam" id="NF002242">
    <property type="entry name" value="PRK01151.1"/>
    <property type="match status" value="1"/>
</dbReference>
<dbReference type="AlphaFoldDB" id="A0A7S3I301"/>
<dbReference type="EMBL" id="HBIE01020367">
    <property type="protein sequence ID" value="CAE0311268.1"/>
    <property type="molecule type" value="Transcribed_RNA"/>
</dbReference>
<dbReference type="GO" id="GO:0003735">
    <property type="term" value="F:structural constituent of ribosome"/>
    <property type="evidence" value="ECO:0007669"/>
    <property type="project" value="InterPro"/>
</dbReference>
<keyword evidence="2" id="KW-0689">Ribosomal protein</keyword>
<dbReference type="PROSITE" id="PS00712">
    <property type="entry name" value="RIBOSOMAL_S17E"/>
    <property type="match status" value="1"/>
</dbReference>
<name>A0A7S3I301_9SPIT</name>
<sequence length="134" mass="16027">MGRVRTKTVKRASRALIEKYYGKLTNDFHVNKRIIDDISQIQTKRLRNKIAGFTTHLMKRIEKKPVRGISLRLQEEERERRMDFIPEKSEIQVEKIDCRNDRVLKQMIKDLGVRKLVPGLKKDDMRGPRRNRQE</sequence>
<dbReference type="InterPro" id="IPR036401">
    <property type="entry name" value="Ribosomal_eS17_sf"/>
</dbReference>
<evidence type="ECO:0008006" key="5">
    <source>
        <dbReference type="Google" id="ProtNLM"/>
    </source>
</evidence>
<dbReference type="GO" id="GO:0006412">
    <property type="term" value="P:translation"/>
    <property type="evidence" value="ECO:0007669"/>
    <property type="project" value="InterPro"/>
</dbReference>
<evidence type="ECO:0000256" key="1">
    <source>
        <dbReference type="ARBA" id="ARBA00010444"/>
    </source>
</evidence>
<dbReference type="PANTHER" id="PTHR10732">
    <property type="entry name" value="40S RIBOSOMAL PROTEIN S17"/>
    <property type="match status" value="1"/>
</dbReference>
<dbReference type="SUPFAM" id="SSF116820">
    <property type="entry name" value="Rps17e-like"/>
    <property type="match status" value="1"/>
</dbReference>
<dbReference type="Gene3D" id="1.10.60.20">
    <property type="entry name" value="Ribosomal protein S17e-like"/>
    <property type="match status" value="1"/>
</dbReference>
<protein>
    <recommendedName>
        <fullName evidence="5">40S ribosomal protein S17</fullName>
    </recommendedName>
</protein>
<dbReference type="InterPro" id="IPR018273">
    <property type="entry name" value="Ribosomal_eS17_CS"/>
</dbReference>
<dbReference type="FunFam" id="1.10.60.20:FF:000001">
    <property type="entry name" value="40S ribosomal protein S17"/>
    <property type="match status" value="1"/>
</dbReference>
<dbReference type="InterPro" id="IPR001210">
    <property type="entry name" value="Ribosomal_eS17"/>
</dbReference>
<proteinExistence type="inferred from homology"/>
<keyword evidence="3" id="KW-0687">Ribonucleoprotein</keyword>
<dbReference type="GO" id="GO:0005829">
    <property type="term" value="C:cytosol"/>
    <property type="evidence" value="ECO:0007669"/>
    <property type="project" value="UniProtKB-ARBA"/>
</dbReference>
<comment type="similarity">
    <text evidence="1">Belongs to the eukaryotic ribosomal protein eS17 family.</text>
</comment>
<dbReference type="HAMAP" id="MF_00511">
    <property type="entry name" value="Ribosomal_eS17"/>
    <property type="match status" value="1"/>
</dbReference>
<reference evidence="4" key="1">
    <citation type="submission" date="2021-01" db="EMBL/GenBank/DDBJ databases">
        <authorList>
            <person name="Corre E."/>
            <person name="Pelletier E."/>
            <person name="Niang G."/>
            <person name="Scheremetjew M."/>
            <person name="Finn R."/>
            <person name="Kale V."/>
            <person name="Holt S."/>
            <person name="Cochrane G."/>
            <person name="Meng A."/>
            <person name="Brown T."/>
            <person name="Cohen L."/>
        </authorList>
    </citation>
    <scope>NUCLEOTIDE SEQUENCE</scope>
    <source>
        <strain evidence="4">Fehren 1</strain>
    </source>
</reference>
<gene>
    <name evidence="4" type="ORF">FEHR0123_LOCUS6187</name>
</gene>
<evidence type="ECO:0000256" key="3">
    <source>
        <dbReference type="ARBA" id="ARBA00023274"/>
    </source>
</evidence>
<organism evidence="4">
    <name type="scientific">Favella ehrenbergii</name>
    <dbReference type="NCBI Taxonomy" id="182087"/>
    <lineage>
        <taxon>Eukaryota</taxon>
        <taxon>Sar</taxon>
        <taxon>Alveolata</taxon>
        <taxon>Ciliophora</taxon>
        <taxon>Intramacronucleata</taxon>
        <taxon>Spirotrichea</taxon>
        <taxon>Choreotrichia</taxon>
        <taxon>Tintinnida</taxon>
        <taxon>Xystonellidae</taxon>
        <taxon>Favella</taxon>
    </lineage>
</organism>
<dbReference type="GO" id="GO:0005840">
    <property type="term" value="C:ribosome"/>
    <property type="evidence" value="ECO:0007669"/>
    <property type="project" value="UniProtKB-KW"/>
</dbReference>
<evidence type="ECO:0000256" key="2">
    <source>
        <dbReference type="ARBA" id="ARBA00022980"/>
    </source>
</evidence>
<dbReference type="PANTHER" id="PTHR10732:SF0">
    <property type="entry name" value="40S RIBOSOMAL PROTEIN S17"/>
    <property type="match status" value="1"/>
</dbReference>